<keyword evidence="11" id="KW-1185">Reference proteome</keyword>
<dbReference type="PROSITE" id="PS50109">
    <property type="entry name" value="HIS_KIN"/>
    <property type="match status" value="1"/>
</dbReference>
<dbReference type="InterPro" id="IPR000014">
    <property type="entry name" value="PAS"/>
</dbReference>
<keyword evidence="3 4" id="KW-0597">Phosphoprotein</keyword>
<dbReference type="KEGG" id="gai:IMCC3135_13050"/>
<dbReference type="InterPro" id="IPR013656">
    <property type="entry name" value="PAS_4"/>
</dbReference>
<evidence type="ECO:0000313" key="11">
    <source>
        <dbReference type="Proteomes" id="UP000250079"/>
    </source>
</evidence>
<dbReference type="EC" id="2.7.13.3" evidence="2"/>
<proteinExistence type="predicted"/>
<feature type="domain" description="PAC" evidence="9">
    <location>
        <begin position="103"/>
        <end position="156"/>
    </location>
</feature>
<dbReference type="InterPro" id="IPR011006">
    <property type="entry name" value="CheY-like_superfamily"/>
</dbReference>
<evidence type="ECO:0000259" key="8">
    <source>
        <dbReference type="PROSITE" id="PS50112"/>
    </source>
</evidence>
<dbReference type="SMART" id="SM00387">
    <property type="entry name" value="HATPase_c"/>
    <property type="match status" value="1"/>
</dbReference>
<dbReference type="GO" id="GO:0000155">
    <property type="term" value="F:phosphorelay sensor kinase activity"/>
    <property type="evidence" value="ECO:0007669"/>
    <property type="project" value="InterPro"/>
</dbReference>
<evidence type="ECO:0000313" key="10">
    <source>
        <dbReference type="EMBL" id="ASJ72698.1"/>
    </source>
</evidence>
<organism evidence="10 11">
    <name type="scientific">Granulosicoccus antarcticus IMCC3135</name>
    <dbReference type="NCBI Taxonomy" id="1192854"/>
    <lineage>
        <taxon>Bacteria</taxon>
        <taxon>Pseudomonadati</taxon>
        <taxon>Pseudomonadota</taxon>
        <taxon>Gammaproteobacteria</taxon>
        <taxon>Chromatiales</taxon>
        <taxon>Granulosicoccaceae</taxon>
        <taxon>Granulosicoccus</taxon>
    </lineage>
</organism>
<evidence type="ECO:0000256" key="2">
    <source>
        <dbReference type="ARBA" id="ARBA00012438"/>
    </source>
</evidence>
<dbReference type="PANTHER" id="PTHR43065:SF42">
    <property type="entry name" value="TWO-COMPONENT SENSOR PPRA"/>
    <property type="match status" value="1"/>
</dbReference>
<dbReference type="PANTHER" id="PTHR43065">
    <property type="entry name" value="SENSOR HISTIDINE KINASE"/>
    <property type="match status" value="1"/>
</dbReference>
<dbReference type="SUPFAM" id="SSF55874">
    <property type="entry name" value="ATPase domain of HSP90 chaperone/DNA topoisomerase II/histidine kinase"/>
    <property type="match status" value="1"/>
</dbReference>
<evidence type="ECO:0000259" key="7">
    <source>
        <dbReference type="PROSITE" id="PS50110"/>
    </source>
</evidence>
<dbReference type="RefSeq" id="WP_088917991.1">
    <property type="nucleotide sequence ID" value="NZ_CP018632.1"/>
</dbReference>
<dbReference type="Gene3D" id="3.30.565.10">
    <property type="entry name" value="Histidine kinase-like ATPase, C-terminal domain"/>
    <property type="match status" value="1"/>
</dbReference>
<dbReference type="PROSITE" id="PS50113">
    <property type="entry name" value="PAC"/>
    <property type="match status" value="1"/>
</dbReference>
<feature type="domain" description="Histidine kinase" evidence="6">
    <location>
        <begin position="169"/>
        <end position="392"/>
    </location>
</feature>
<dbReference type="SUPFAM" id="SSF47384">
    <property type="entry name" value="Homodimeric domain of signal transducing histidine kinase"/>
    <property type="match status" value="1"/>
</dbReference>
<dbReference type="InterPro" id="IPR036890">
    <property type="entry name" value="HATPase_C_sf"/>
</dbReference>
<dbReference type="OrthoDB" id="9772100at2"/>
<dbReference type="Gene3D" id="1.10.287.130">
    <property type="match status" value="1"/>
</dbReference>
<feature type="coiled-coil region" evidence="5">
    <location>
        <begin position="3"/>
        <end position="40"/>
    </location>
</feature>
<dbReference type="NCBIfam" id="TIGR00229">
    <property type="entry name" value="sensory_box"/>
    <property type="match status" value="1"/>
</dbReference>
<feature type="domain" description="Response regulatory" evidence="7">
    <location>
        <begin position="413"/>
        <end position="538"/>
    </location>
</feature>
<comment type="catalytic activity">
    <reaction evidence="1">
        <text>ATP + protein L-histidine = ADP + protein N-phospho-L-histidine.</text>
        <dbReference type="EC" id="2.7.13.3"/>
    </reaction>
</comment>
<dbReference type="InterPro" id="IPR003661">
    <property type="entry name" value="HisK_dim/P_dom"/>
</dbReference>
<dbReference type="InterPro" id="IPR005467">
    <property type="entry name" value="His_kinase_dom"/>
</dbReference>
<protein>
    <recommendedName>
        <fullName evidence="2">histidine kinase</fullName>
        <ecNumber evidence="2">2.7.13.3</ecNumber>
    </recommendedName>
</protein>
<dbReference type="InterPro" id="IPR036097">
    <property type="entry name" value="HisK_dim/P_sf"/>
</dbReference>
<dbReference type="InterPro" id="IPR000700">
    <property type="entry name" value="PAS-assoc_C"/>
</dbReference>
<dbReference type="CDD" id="cd00082">
    <property type="entry name" value="HisKA"/>
    <property type="match status" value="1"/>
</dbReference>
<dbReference type="EMBL" id="CP018632">
    <property type="protein sequence ID" value="ASJ72698.1"/>
    <property type="molecule type" value="Genomic_DNA"/>
</dbReference>
<dbReference type="PROSITE" id="PS50112">
    <property type="entry name" value="PAS"/>
    <property type="match status" value="1"/>
</dbReference>
<dbReference type="InterPro" id="IPR004358">
    <property type="entry name" value="Sig_transdc_His_kin-like_C"/>
</dbReference>
<accession>A0A2Z2NSH5</accession>
<dbReference type="InterPro" id="IPR035965">
    <property type="entry name" value="PAS-like_dom_sf"/>
</dbReference>
<evidence type="ECO:0000259" key="9">
    <source>
        <dbReference type="PROSITE" id="PS50113"/>
    </source>
</evidence>
<evidence type="ECO:0000256" key="5">
    <source>
        <dbReference type="SAM" id="Coils"/>
    </source>
</evidence>
<dbReference type="SMART" id="SM00388">
    <property type="entry name" value="HisKA"/>
    <property type="match status" value="1"/>
</dbReference>
<dbReference type="AlphaFoldDB" id="A0A2Z2NSH5"/>
<dbReference type="Pfam" id="PF00512">
    <property type="entry name" value="HisKA"/>
    <property type="match status" value="1"/>
</dbReference>
<dbReference type="SUPFAM" id="SSF55785">
    <property type="entry name" value="PYP-like sensor domain (PAS domain)"/>
    <property type="match status" value="1"/>
</dbReference>
<dbReference type="InterPro" id="IPR001789">
    <property type="entry name" value="Sig_transdc_resp-reg_receiver"/>
</dbReference>
<dbReference type="SMART" id="SM00448">
    <property type="entry name" value="REC"/>
    <property type="match status" value="1"/>
</dbReference>
<dbReference type="PRINTS" id="PR00344">
    <property type="entry name" value="BCTRLSENSOR"/>
</dbReference>
<reference evidence="10 11" key="1">
    <citation type="submission" date="2016-12" db="EMBL/GenBank/DDBJ databases">
        <authorList>
            <person name="Song W.-J."/>
            <person name="Kurnit D.M."/>
        </authorList>
    </citation>
    <scope>NUCLEOTIDE SEQUENCE [LARGE SCALE GENOMIC DNA]</scope>
    <source>
        <strain evidence="10 11">IMCC3135</strain>
    </source>
</reference>
<sequence>MDFEQLQLHNERLQRELVELRKSNEELQVCKQQLDALMDNSPVEVYFKDRQGRYLKVNKKFERIFGIKEEKTSGLLPEDICAPNLADSSRDHDLSVLSSGITERREVAAKIACDDQLHTLLTIKFPVFNQDGEIDGLGAIITDISERKQIAEALRRAQRMDAIGQLSGGIAHDFNNILGIVMGNLELLEPHLENNKNATFYLESALKGAERGAELTRKILSFSRPPGGLVKCICLNDFILGMEAITAKSLPVSTDMETQLNDDLWSVCIDPGELEDAILNLTLNARDALSNGGKVIIRTSNEVIDEIYVRFNPQATEGDFVMLSVSDNGHGMTPDIIKRATEPFFTMKEASNGTGLGLSMVYGFVKRSGGHMKILSKPNAGTEVRLYLPRSDELIECDKTISKNTTIQGGSETILIVDDETGLVEIAVTHLQKLGYTTYTANNSQQAMELLDAHEQIDMLFLDVIMPGDMDGLELATAVRHRRPNLKVLLTSGFTRQVHEAAEWDLDADADFKSKLLGGVLKKPYDKQSLSAAVRRVLDTNPPS</sequence>
<dbReference type="Gene3D" id="3.40.50.2300">
    <property type="match status" value="1"/>
</dbReference>
<evidence type="ECO:0000259" key="6">
    <source>
        <dbReference type="PROSITE" id="PS50109"/>
    </source>
</evidence>
<evidence type="ECO:0000256" key="1">
    <source>
        <dbReference type="ARBA" id="ARBA00000085"/>
    </source>
</evidence>
<name>A0A2Z2NSH5_9GAMM</name>
<keyword evidence="5" id="KW-0175">Coiled coil</keyword>
<dbReference type="Pfam" id="PF02518">
    <property type="entry name" value="HATPase_c"/>
    <property type="match status" value="1"/>
</dbReference>
<evidence type="ECO:0000256" key="3">
    <source>
        <dbReference type="ARBA" id="ARBA00022553"/>
    </source>
</evidence>
<dbReference type="SUPFAM" id="SSF52172">
    <property type="entry name" value="CheY-like"/>
    <property type="match status" value="1"/>
</dbReference>
<dbReference type="InterPro" id="IPR003594">
    <property type="entry name" value="HATPase_dom"/>
</dbReference>
<evidence type="ECO:0000256" key="4">
    <source>
        <dbReference type="PROSITE-ProRule" id="PRU00169"/>
    </source>
</evidence>
<dbReference type="Pfam" id="PF00072">
    <property type="entry name" value="Response_reg"/>
    <property type="match status" value="1"/>
</dbReference>
<dbReference type="PROSITE" id="PS50110">
    <property type="entry name" value="RESPONSE_REGULATORY"/>
    <property type="match status" value="1"/>
</dbReference>
<feature type="domain" description="PAS" evidence="8">
    <location>
        <begin position="30"/>
        <end position="74"/>
    </location>
</feature>
<gene>
    <name evidence="10" type="ORF">IMCC3135_13050</name>
</gene>
<dbReference type="Pfam" id="PF08448">
    <property type="entry name" value="PAS_4"/>
    <property type="match status" value="1"/>
</dbReference>
<feature type="modified residue" description="4-aspartylphosphate" evidence="4">
    <location>
        <position position="463"/>
    </location>
</feature>
<dbReference type="Gene3D" id="3.30.450.20">
    <property type="entry name" value="PAS domain"/>
    <property type="match status" value="1"/>
</dbReference>
<dbReference type="Proteomes" id="UP000250079">
    <property type="component" value="Chromosome"/>
</dbReference>